<keyword evidence="1" id="KW-0732">Signal</keyword>
<feature type="chain" id="PRO_5025552219" description="Secreted protein" evidence="1">
    <location>
        <begin position="19"/>
        <end position="89"/>
    </location>
</feature>
<accession>A0A6A1WG33</accession>
<dbReference type="AlphaFoldDB" id="A0A6A1WG33"/>
<evidence type="ECO:0000313" key="3">
    <source>
        <dbReference type="Proteomes" id="UP000516437"/>
    </source>
</evidence>
<dbReference type="EMBL" id="RXIC02000020">
    <property type="protein sequence ID" value="KAB1222618.1"/>
    <property type="molecule type" value="Genomic_DNA"/>
</dbReference>
<evidence type="ECO:0008006" key="4">
    <source>
        <dbReference type="Google" id="ProtNLM"/>
    </source>
</evidence>
<reference evidence="2 3" key="1">
    <citation type="journal article" date="2019" name="Plant Biotechnol. J.">
        <title>The red bayberry genome and genetic basis of sex determination.</title>
        <authorList>
            <person name="Jia H.M."/>
            <person name="Jia H.J."/>
            <person name="Cai Q.L."/>
            <person name="Wang Y."/>
            <person name="Zhao H.B."/>
            <person name="Yang W.F."/>
            <person name="Wang G.Y."/>
            <person name="Li Y.H."/>
            <person name="Zhan D.L."/>
            <person name="Shen Y.T."/>
            <person name="Niu Q.F."/>
            <person name="Chang L."/>
            <person name="Qiu J."/>
            <person name="Zhao L."/>
            <person name="Xie H.B."/>
            <person name="Fu W.Y."/>
            <person name="Jin J."/>
            <person name="Li X.W."/>
            <person name="Jiao Y."/>
            <person name="Zhou C.C."/>
            <person name="Tu T."/>
            <person name="Chai C.Y."/>
            <person name="Gao J.L."/>
            <person name="Fan L.J."/>
            <person name="van de Weg E."/>
            <person name="Wang J.Y."/>
            <person name="Gao Z.S."/>
        </authorList>
    </citation>
    <scope>NUCLEOTIDE SEQUENCE [LARGE SCALE GENOMIC DNA]</scope>
    <source>
        <tissue evidence="2">Leaves</tissue>
    </source>
</reference>
<evidence type="ECO:0000313" key="2">
    <source>
        <dbReference type="EMBL" id="KAB1222618.1"/>
    </source>
</evidence>
<evidence type="ECO:0000256" key="1">
    <source>
        <dbReference type="SAM" id="SignalP"/>
    </source>
</evidence>
<sequence>MSCHGMSLAGWLACQAWALLGHNALSGALSLRARALMPWHGCGALVACGGRVKGAHGCHWCLISAPIFPRMVITTHVVTEDPFNRADIT</sequence>
<name>A0A6A1WG33_9ROSI</name>
<organism evidence="2 3">
    <name type="scientific">Morella rubra</name>
    <name type="common">Chinese bayberry</name>
    <dbReference type="NCBI Taxonomy" id="262757"/>
    <lineage>
        <taxon>Eukaryota</taxon>
        <taxon>Viridiplantae</taxon>
        <taxon>Streptophyta</taxon>
        <taxon>Embryophyta</taxon>
        <taxon>Tracheophyta</taxon>
        <taxon>Spermatophyta</taxon>
        <taxon>Magnoliopsida</taxon>
        <taxon>eudicotyledons</taxon>
        <taxon>Gunneridae</taxon>
        <taxon>Pentapetalae</taxon>
        <taxon>rosids</taxon>
        <taxon>fabids</taxon>
        <taxon>Fagales</taxon>
        <taxon>Myricaceae</taxon>
        <taxon>Morella</taxon>
    </lineage>
</organism>
<gene>
    <name evidence="2" type="ORF">CJ030_MR2G000397</name>
</gene>
<dbReference type="Proteomes" id="UP000516437">
    <property type="component" value="Chromosome 2"/>
</dbReference>
<feature type="signal peptide" evidence="1">
    <location>
        <begin position="1"/>
        <end position="18"/>
    </location>
</feature>
<comment type="caution">
    <text evidence="2">The sequence shown here is derived from an EMBL/GenBank/DDBJ whole genome shotgun (WGS) entry which is preliminary data.</text>
</comment>
<protein>
    <recommendedName>
        <fullName evidence="4">Secreted protein</fullName>
    </recommendedName>
</protein>
<proteinExistence type="predicted"/>
<keyword evidence="3" id="KW-1185">Reference proteome</keyword>